<evidence type="ECO:0000259" key="2">
    <source>
        <dbReference type="Pfam" id="PF00535"/>
    </source>
</evidence>
<dbReference type="EMBL" id="JBHUOZ010000003">
    <property type="protein sequence ID" value="MFD2921722.1"/>
    <property type="molecule type" value="Genomic_DNA"/>
</dbReference>
<protein>
    <submittedName>
        <fullName evidence="3">Glycosyltransferase family 2 protein</fullName>
        <ecNumber evidence="3">2.4.-.-</ecNumber>
    </submittedName>
</protein>
<dbReference type="Proteomes" id="UP001597511">
    <property type="component" value="Unassembled WGS sequence"/>
</dbReference>
<evidence type="ECO:0000256" key="1">
    <source>
        <dbReference type="ARBA" id="ARBA00038494"/>
    </source>
</evidence>
<evidence type="ECO:0000313" key="4">
    <source>
        <dbReference type="Proteomes" id="UP001597511"/>
    </source>
</evidence>
<keyword evidence="3" id="KW-0808">Transferase</keyword>
<sequence length="293" mass="33871">MKTISVVIITYNEAKNIARCINSVKSIADEIVVVDSFSSDDTLSIAEMLGAKTYKHPFSGYVAQKNKALELATHNYVLCLDADEQLSDQLIESIKRVKNDLHFVAYSLSRCAYYRGSFIKYGTWYPERKIRLFDKRYLKWTGDYIHEQVIARQGMAVYPLAGDILHFVCDSKKEHTERSNNFSSIAAMSMFKKGKRASWIKMLASPTWFFLVDYFFRRGFMNGWRGLAIATEQSRYHYLKYKKLRALYNSKNIEKYKTVEKILNIKPSTANKNLIHAVNNKVQSSDRSQIANV</sequence>
<dbReference type="RefSeq" id="WP_386102586.1">
    <property type="nucleotide sequence ID" value="NZ_JBHUOZ010000003.1"/>
</dbReference>
<proteinExistence type="inferred from homology"/>
<dbReference type="InterPro" id="IPR029044">
    <property type="entry name" value="Nucleotide-diphossugar_trans"/>
</dbReference>
<organism evidence="3 4">
    <name type="scientific">Terrimonas rubra</name>
    <dbReference type="NCBI Taxonomy" id="1035890"/>
    <lineage>
        <taxon>Bacteria</taxon>
        <taxon>Pseudomonadati</taxon>
        <taxon>Bacteroidota</taxon>
        <taxon>Chitinophagia</taxon>
        <taxon>Chitinophagales</taxon>
        <taxon>Chitinophagaceae</taxon>
        <taxon>Terrimonas</taxon>
    </lineage>
</organism>
<dbReference type="GO" id="GO:0016757">
    <property type="term" value="F:glycosyltransferase activity"/>
    <property type="evidence" value="ECO:0007669"/>
    <property type="project" value="UniProtKB-KW"/>
</dbReference>
<dbReference type="PANTHER" id="PTHR43630">
    <property type="entry name" value="POLY-BETA-1,6-N-ACETYL-D-GLUCOSAMINE SYNTHASE"/>
    <property type="match status" value="1"/>
</dbReference>
<keyword evidence="3" id="KW-0328">Glycosyltransferase</keyword>
<reference evidence="4" key="1">
    <citation type="journal article" date="2019" name="Int. J. Syst. Evol. Microbiol.">
        <title>The Global Catalogue of Microorganisms (GCM) 10K type strain sequencing project: providing services to taxonomists for standard genome sequencing and annotation.</title>
        <authorList>
            <consortium name="The Broad Institute Genomics Platform"/>
            <consortium name="The Broad Institute Genome Sequencing Center for Infectious Disease"/>
            <person name="Wu L."/>
            <person name="Ma J."/>
        </authorList>
    </citation>
    <scope>NUCLEOTIDE SEQUENCE [LARGE SCALE GENOMIC DNA]</scope>
    <source>
        <strain evidence="4">KCTC 23299</strain>
    </source>
</reference>
<name>A0ABW6ACP8_9BACT</name>
<dbReference type="InterPro" id="IPR001173">
    <property type="entry name" value="Glyco_trans_2-like"/>
</dbReference>
<dbReference type="SUPFAM" id="SSF53448">
    <property type="entry name" value="Nucleotide-diphospho-sugar transferases"/>
    <property type="match status" value="1"/>
</dbReference>
<evidence type="ECO:0000313" key="3">
    <source>
        <dbReference type="EMBL" id="MFD2921722.1"/>
    </source>
</evidence>
<dbReference type="PANTHER" id="PTHR43630:SF2">
    <property type="entry name" value="GLYCOSYLTRANSFERASE"/>
    <property type="match status" value="1"/>
</dbReference>
<comment type="caution">
    <text evidence="3">The sequence shown here is derived from an EMBL/GenBank/DDBJ whole genome shotgun (WGS) entry which is preliminary data.</text>
</comment>
<comment type="similarity">
    <text evidence="1">Belongs to the glycosyltransferase 2 family. WaaE/KdtX subfamily.</text>
</comment>
<gene>
    <name evidence="3" type="ORF">ACFS6H_18525</name>
</gene>
<feature type="domain" description="Glycosyltransferase 2-like" evidence="2">
    <location>
        <begin position="5"/>
        <end position="123"/>
    </location>
</feature>
<keyword evidence="4" id="KW-1185">Reference proteome</keyword>
<dbReference type="Gene3D" id="3.90.550.10">
    <property type="entry name" value="Spore Coat Polysaccharide Biosynthesis Protein SpsA, Chain A"/>
    <property type="match status" value="1"/>
</dbReference>
<dbReference type="EC" id="2.4.-.-" evidence="3"/>
<dbReference type="Pfam" id="PF00535">
    <property type="entry name" value="Glycos_transf_2"/>
    <property type="match status" value="1"/>
</dbReference>
<dbReference type="CDD" id="cd02511">
    <property type="entry name" value="Beta4Glucosyltransferase"/>
    <property type="match status" value="1"/>
</dbReference>
<accession>A0ABW6ACP8</accession>